<accession>A0A6J6U9M3</accession>
<evidence type="ECO:0000256" key="1">
    <source>
        <dbReference type="ARBA" id="ARBA00004141"/>
    </source>
</evidence>
<feature type="transmembrane region" description="Helical" evidence="6">
    <location>
        <begin position="38"/>
        <end position="59"/>
    </location>
</feature>
<reference evidence="7" key="1">
    <citation type="submission" date="2020-05" db="EMBL/GenBank/DDBJ databases">
        <authorList>
            <person name="Chiriac C."/>
            <person name="Salcher M."/>
            <person name="Ghai R."/>
            <person name="Kavagutti S V."/>
        </authorList>
    </citation>
    <scope>NUCLEOTIDE SEQUENCE</scope>
</reference>
<proteinExistence type="predicted"/>
<protein>
    <submittedName>
        <fullName evidence="7">Unannotated protein</fullName>
    </submittedName>
</protein>
<feature type="transmembrane region" description="Helical" evidence="6">
    <location>
        <begin position="224"/>
        <end position="245"/>
    </location>
</feature>
<keyword evidence="4 6" id="KW-1133">Transmembrane helix</keyword>
<evidence type="ECO:0000256" key="2">
    <source>
        <dbReference type="ARBA" id="ARBA00022448"/>
    </source>
</evidence>
<keyword evidence="2" id="KW-0813">Transport</keyword>
<comment type="subcellular location">
    <subcellularLocation>
        <location evidence="1">Membrane</location>
        <topology evidence="1">Multi-pass membrane protein</topology>
    </subcellularLocation>
</comment>
<gene>
    <name evidence="7" type="ORF">UFOPK2810_01040</name>
</gene>
<feature type="transmembrane region" description="Helical" evidence="6">
    <location>
        <begin position="150"/>
        <end position="170"/>
    </location>
</feature>
<dbReference type="PANTHER" id="PTHR45724:SF13">
    <property type="entry name" value="AQUAPORIN NIP1-1-RELATED"/>
    <property type="match status" value="1"/>
</dbReference>
<evidence type="ECO:0000256" key="5">
    <source>
        <dbReference type="ARBA" id="ARBA00023136"/>
    </source>
</evidence>
<evidence type="ECO:0000256" key="3">
    <source>
        <dbReference type="ARBA" id="ARBA00022692"/>
    </source>
</evidence>
<evidence type="ECO:0000256" key="4">
    <source>
        <dbReference type="ARBA" id="ARBA00022989"/>
    </source>
</evidence>
<dbReference type="EMBL" id="CAEZYZ010000172">
    <property type="protein sequence ID" value="CAB4755287.1"/>
    <property type="molecule type" value="Genomic_DNA"/>
</dbReference>
<feature type="transmembrane region" description="Helical" evidence="6">
    <location>
        <begin position="108"/>
        <end position="130"/>
    </location>
</feature>
<evidence type="ECO:0000256" key="6">
    <source>
        <dbReference type="SAM" id="Phobius"/>
    </source>
</evidence>
<dbReference type="InterPro" id="IPR034294">
    <property type="entry name" value="Aquaporin_transptr"/>
</dbReference>
<keyword evidence="5 6" id="KW-0472">Membrane</keyword>
<evidence type="ECO:0000313" key="7">
    <source>
        <dbReference type="EMBL" id="CAB4755287.1"/>
    </source>
</evidence>
<dbReference type="PRINTS" id="PR00783">
    <property type="entry name" value="MINTRINSICP"/>
</dbReference>
<dbReference type="InterPro" id="IPR023271">
    <property type="entry name" value="Aquaporin-like"/>
</dbReference>
<name>A0A6J6U9M3_9ZZZZ</name>
<dbReference type="PANTHER" id="PTHR45724">
    <property type="entry name" value="AQUAPORIN NIP2-1"/>
    <property type="match status" value="1"/>
</dbReference>
<dbReference type="InterPro" id="IPR000425">
    <property type="entry name" value="MIP"/>
</dbReference>
<organism evidence="7">
    <name type="scientific">freshwater metagenome</name>
    <dbReference type="NCBI Taxonomy" id="449393"/>
    <lineage>
        <taxon>unclassified sequences</taxon>
        <taxon>metagenomes</taxon>
        <taxon>ecological metagenomes</taxon>
    </lineage>
</organism>
<dbReference type="InterPro" id="IPR022357">
    <property type="entry name" value="MIP_CS"/>
</dbReference>
<dbReference type="PROSITE" id="PS00221">
    <property type="entry name" value="MIP"/>
    <property type="match status" value="1"/>
</dbReference>
<sequence>MSAPLVGKEALAAEVGNRQFHASWTSDEHRMRRLLAEFIGMFGLVFILSGGAAVLAKYGGGEPNVYAVALILSAFSALWLMVAIFFLGDISAHFNPAMTFAFALRKDMAWSMAAVYWVVQCIAAIAAALLAKWMFGPLGNLAATRPPDGLAWEAVAFESLITFGLVLMVLGMANGPKLSGPYVPFAVAAYIMAWGSMGGPFDGAAMNPARALGPDVALGDLSTYWVYVIGPISGAAIAVVVAKVLRGSAKAQEARAAMGDPTATG</sequence>
<dbReference type="Gene3D" id="1.20.1080.10">
    <property type="entry name" value="Glycerol uptake facilitator protein"/>
    <property type="match status" value="1"/>
</dbReference>
<keyword evidence="3 6" id="KW-0812">Transmembrane</keyword>
<dbReference type="SUPFAM" id="SSF81338">
    <property type="entry name" value="Aquaporin-like"/>
    <property type="match status" value="1"/>
</dbReference>
<feature type="transmembrane region" description="Helical" evidence="6">
    <location>
        <begin position="65"/>
        <end position="87"/>
    </location>
</feature>
<dbReference type="GO" id="GO:0016020">
    <property type="term" value="C:membrane"/>
    <property type="evidence" value="ECO:0007669"/>
    <property type="project" value="UniProtKB-SubCell"/>
</dbReference>
<dbReference type="GO" id="GO:0015267">
    <property type="term" value="F:channel activity"/>
    <property type="evidence" value="ECO:0007669"/>
    <property type="project" value="InterPro"/>
</dbReference>
<feature type="transmembrane region" description="Helical" evidence="6">
    <location>
        <begin position="182"/>
        <end position="201"/>
    </location>
</feature>
<dbReference type="AlphaFoldDB" id="A0A6J6U9M3"/>
<dbReference type="Pfam" id="PF00230">
    <property type="entry name" value="MIP"/>
    <property type="match status" value="1"/>
</dbReference>